<comment type="caution">
    <text evidence="2">The sequence shown here is derived from an EMBL/GenBank/DDBJ whole genome shotgun (WGS) entry which is preliminary data.</text>
</comment>
<evidence type="ECO:0000256" key="1">
    <source>
        <dbReference type="SAM" id="SignalP"/>
    </source>
</evidence>
<dbReference type="HOGENOM" id="CLU_138519_0_0_10"/>
<dbReference type="eggNOG" id="ENOG5033054">
    <property type="taxonomic scope" value="Bacteria"/>
</dbReference>
<accession>C9LFK7</accession>
<organism evidence="2 3">
    <name type="scientific">Alloprevotella tannerae ATCC 51259</name>
    <dbReference type="NCBI Taxonomy" id="626522"/>
    <lineage>
        <taxon>Bacteria</taxon>
        <taxon>Pseudomonadati</taxon>
        <taxon>Bacteroidota</taxon>
        <taxon>Bacteroidia</taxon>
        <taxon>Bacteroidales</taxon>
        <taxon>Prevotellaceae</taxon>
        <taxon>Alloprevotella</taxon>
    </lineage>
</organism>
<feature type="chain" id="PRO_5002997102" description="Lipoprotein" evidence="1">
    <location>
        <begin position="31"/>
        <end position="154"/>
    </location>
</feature>
<dbReference type="AlphaFoldDB" id="C9LFK7"/>
<evidence type="ECO:0000313" key="2">
    <source>
        <dbReference type="EMBL" id="EEX72110.1"/>
    </source>
</evidence>
<proteinExistence type="predicted"/>
<sequence length="154" mass="17482">MIMKRSLKTLCGLFAVLALLVSCNATTPLAYDGPVPNKELHNYFYANNAGKTPPTKITSEDTFERYFGESAYMGKSGEPTRVDFGAQFVIALVLPETKYDTQILPQRLIKRGDRITLYYKVRQGKARSFTIRPIYLVKVDSQYEAEEVVTVREK</sequence>
<evidence type="ECO:0008006" key="4">
    <source>
        <dbReference type="Google" id="ProtNLM"/>
    </source>
</evidence>
<feature type="signal peptide" evidence="1">
    <location>
        <begin position="1"/>
        <end position="30"/>
    </location>
</feature>
<protein>
    <recommendedName>
        <fullName evidence="4">Lipoprotein</fullName>
    </recommendedName>
</protein>
<reference evidence="2" key="1">
    <citation type="submission" date="2009-09" db="EMBL/GenBank/DDBJ databases">
        <authorList>
            <person name="Weinstock G."/>
            <person name="Sodergren E."/>
            <person name="Clifton S."/>
            <person name="Fulton L."/>
            <person name="Fulton B."/>
            <person name="Courtney L."/>
            <person name="Fronick C."/>
            <person name="Harrison M."/>
            <person name="Strong C."/>
            <person name="Farmer C."/>
            <person name="Delahaunty K."/>
            <person name="Markovic C."/>
            <person name="Hall O."/>
            <person name="Minx P."/>
            <person name="Tomlinson C."/>
            <person name="Mitreva M."/>
            <person name="Nelson J."/>
            <person name="Hou S."/>
            <person name="Wollam A."/>
            <person name="Pepin K.H."/>
            <person name="Johnson M."/>
            <person name="Bhonagiri V."/>
            <person name="Nash W.E."/>
            <person name="Warren W."/>
            <person name="Chinwalla A."/>
            <person name="Mardis E.R."/>
            <person name="Wilson R.K."/>
        </authorList>
    </citation>
    <scope>NUCLEOTIDE SEQUENCE [LARGE SCALE GENOMIC DNA]</scope>
    <source>
        <strain evidence="2">ATCC 51259</strain>
    </source>
</reference>
<name>C9LFK7_9BACT</name>
<dbReference type="Proteomes" id="UP000003460">
    <property type="component" value="Unassembled WGS sequence"/>
</dbReference>
<dbReference type="PROSITE" id="PS51257">
    <property type="entry name" value="PROKAR_LIPOPROTEIN"/>
    <property type="match status" value="1"/>
</dbReference>
<evidence type="ECO:0000313" key="3">
    <source>
        <dbReference type="Proteomes" id="UP000003460"/>
    </source>
</evidence>
<keyword evidence="3" id="KW-1185">Reference proteome</keyword>
<keyword evidence="1" id="KW-0732">Signal</keyword>
<gene>
    <name evidence="2" type="ORF">GCWU000325_00990</name>
</gene>
<dbReference type="EMBL" id="ACIJ02000017">
    <property type="protein sequence ID" value="EEX72110.1"/>
    <property type="molecule type" value="Genomic_DNA"/>
</dbReference>